<comment type="catalytic activity">
    <reaction evidence="5 6">
        <text>dTDP-beta-L-rhamnose + NADP(+) = dTDP-4-dehydro-beta-L-rhamnose + NADPH + H(+)</text>
        <dbReference type="Rhea" id="RHEA:21796"/>
        <dbReference type="ChEBI" id="CHEBI:15378"/>
        <dbReference type="ChEBI" id="CHEBI:57510"/>
        <dbReference type="ChEBI" id="CHEBI:57783"/>
        <dbReference type="ChEBI" id="CHEBI:58349"/>
        <dbReference type="ChEBI" id="CHEBI:62830"/>
        <dbReference type="EC" id="1.1.1.133"/>
    </reaction>
</comment>
<dbReference type="Gene3D" id="3.40.50.720">
    <property type="entry name" value="NAD(P)-binding Rossmann-like Domain"/>
    <property type="match status" value="1"/>
</dbReference>
<dbReference type="RefSeq" id="WP_167953660.1">
    <property type="nucleotide sequence ID" value="NZ_JAATJE010000001.1"/>
</dbReference>
<keyword evidence="6" id="KW-0521">NADP</keyword>
<dbReference type="EC" id="1.1.1.133" evidence="3 6"/>
<dbReference type="Proteomes" id="UP000734218">
    <property type="component" value="Unassembled WGS sequence"/>
</dbReference>
<feature type="domain" description="RmlD-like substrate binding" evidence="7">
    <location>
        <begin position="4"/>
        <end position="286"/>
    </location>
</feature>
<evidence type="ECO:0000313" key="8">
    <source>
        <dbReference type="EMBL" id="NJC33703.1"/>
    </source>
</evidence>
<reference evidence="8 9" key="1">
    <citation type="submission" date="2020-03" db="EMBL/GenBank/DDBJ databases">
        <title>Genomic Encyclopedia of Type Strains, Phase IV (KMG-IV): sequencing the most valuable type-strain genomes for metagenomic binning, comparative biology and taxonomic classification.</title>
        <authorList>
            <person name="Goeker M."/>
        </authorList>
    </citation>
    <scope>NUCLEOTIDE SEQUENCE [LARGE SCALE GENOMIC DNA]</scope>
    <source>
        <strain evidence="8 9">DSM 27651</strain>
    </source>
</reference>
<evidence type="ECO:0000256" key="5">
    <source>
        <dbReference type="ARBA" id="ARBA00048200"/>
    </source>
</evidence>
<evidence type="ECO:0000256" key="2">
    <source>
        <dbReference type="ARBA" id="ARBA00010944"/>
    </source>
</evidence>
<dbReference type="CDD" id="cd05254">
    <property type="entry name" value="dTDP_HR_like_SDR_e"/>
    <property type="match status" value="1"/>
</dbReference>
<comment type="cofactor">
    <cofactor evidence="6">
        <name>Mg(2+)</name>
        <dbReference type="ChEBI" id="CHEBI:18420"/>
    </cofactor>
    <text evidence="6">Binds 1 Mg(2+) ion per monomer.</text>
</comment>
<keyword evidence="6 8" id="KW-0560">Oxidoreductase</keyword>
<evidence type="ECO:0000256" key="4">
    <source>
        <dbReference type="ARBA" id="ARBA00017099"/>
    </source>
</evidence>
<dbReference type="PANTHER" id="PTHR10491">
    <property type="entry name" value="DTDP-4-DEHYDRORHAMNOSE REDUCTASE"/>
    <property type="match status" value="1"/>
</dbReference>
<dbReference type="Gene3D" id="3.90.25.10">
    <property type="entry name" value="UDP-galactose 4-epimerase, domain 1"/>
    <property type="match status" value="1"/>
</dbReference>
<sequence length="291" mass="30595">MPGRILVTGGSGQVGGAVATLAAANGSTVHAPGRDELDLTSGEAIAAIVDDDWTAIINCAAYTAVDRAESEQDLAYAVNADAPEAFARAAAKRGIPLLHVSTDYVFDGSKDGFYSEDDPVAPLGIYGLSKEAGERAVRDAAGPHVILRTAWVVSATGANFVKTMLRVGAERDLVRVVDDQHGCPTTADDIAQTLLTLAARPIQGGETLHFVNDGDASWHDLAGFVFGRAKAAGRKVPVLEAIPTSAYPTPAKRPANSRLSTSRIRDRHGITPRPWQDAIGDVLDRLMHPAA</sequence>
<keyword evidence="9" id="KW-1185">Reference proteome</keyword>
<evidence type="ECO:0000256" key="1">
    <source>
        <dbReference type="ARBA" id="ARBA00004781"/>
    </source>
</evidence>
<gene>
    <name evidence="8" type="ORF">GGR88_001177</name>
</gene>
<comment type="function">
    <text evidence="6">Catalyzes the reduction of dTDP-6-deoxy-L-lyxo-4-hexulose to yield dTDP-L-rhamnose.</text>
</comment>
<dbReference type="EMBL" id="JAATJE010000001">
    <property type="protein sequence ID" value="NJC33703.1"/>
    <property type="molecule type" value="Genomic_DNA"/>
</dbReference>
<dbReference type="InterPro" id="IPR036291">
    <property type="entry name" value="NAD(P)-bd_dom_sf"/>
</dbReference>
<evidence type="ECO:0000259" key="7">
    <source>
        <dbReference type="Pfam" id="PF04321"/>
    </source>
</evidence>
<protein>
    <recommendedName>
        <fullName evidence="4 6">dTDP-4-dehydrorhamnose reductase</fullName>
        <ecNumber evidence="3 6">1.1.1.133</ecNumber>
    </recommendedName>
</protein>
<comment type="pathway">
    <text evidence="1 6">Carbohydrate biosynthesis; dTDP-L-rhamnose biosynthesis.</text>
</comment>
<dbReference type="Pfam" id="PF04321">
    <property type="entry name" value="RmlD_sub_bind"/>
    <property type="match status" value="1"/>
</dbReference>
<dbReference type="InterPro" id="IPR005913">
    <property type="entry name" value="dTDP_dehydrorham_reduct"/>
</dbReference>
<evidence type="ECO:0000313" key="9">
    <source>
        <dbReference type="Proteomes" id="UP000734218"/>
    </source>
</evidence>
<dbReference type="InterPro" id="IPR029903">
    <property type="entry name" value="RmlD-like-bd"/>
</dbReference>
<dbReference type="NCBIfam" id="TIGR01214">
    <property type="entry name" value="rmlD"/>
    <property type="match status" value="1"/>
</dbReference>
<dbReference type="GO" id="GO:0008831">
    <property type="term" value="F:dTDP-4-dehydrorhamnose reductase activity"/>
    <property type="evidence" value="ECO:0007669"/>
    <property type="project" value="UniProtKB-EC"/>
</dbReference>
<proteinExistence type="inferred from homology"/>
<comment type="similarity">
    <text evidence="2 6">Belongs to the dTDP-4-dehydrorhamnose reductase family.</text>
</comment>
<comment type="caution">
    <text evidence="8">The sequence shown here is derived from an EMBL/GenBank/DDBJ whole genome shotgun (WGS) entry which is preliminary data.</text>
</comment>
<accession>A0ABX0XK31</accession>
<organism evidence="8 9">
    <name type="scientific">Sphingomonas jejuensis</name>
    <dbReference type="NCBI Taxonomy" id="904715"/>
    <lineage>
        <taxon>Bacteria</taxon>
        <taxon>Pseudomonadati</taxon>
        <taxon>Pseudomonadota</taxon>
        <taxon>Alphaproteobacteria</taxon>
        <taxon>Sphingomonadales</taxon>
        <taxon>Sphingomonadaceae</taxon>
        <taxon>Sphingomonas</taxon>
    </lineage>
</organism>
<evidence type="ECO:0000256" key="6">
    <source>
        <dbReference type="RuleBase" id="RU364082"/>
    </source>
</evidence>
<dbReference type="PANTHER" id="PTHR10491:SF4">
    <property type="entry name" value="METHIONINE ADENOSYLTRANSFERASE 2 SUBUNIT BETA"/>
    <property type="match status" value="1"/>
</dbReference>
<name>A0ABX0XK31_9SPHN</name>
<dbReference type="SUPFAM" id="SSF51735">
    <property type="entry name" value="NAD(P)-binding Rossmann-fold domains"/>
    <property type="match status" value="1"/>
</dbReference>
<evidence type="ECO:0000256" key="3">
    <source>
        <dbReference type="ARBA" id="ARBA00012929"/>
    </source>
</evidence>